<dbReference type="PATRIC" id="fig|1227481.4.peg.214"/>
<dbReference type="GeneID" id="72714601"/>
<comment type="caution">
    <text evidence="3">The sequence shown here is derived from an EMBL/GenBank/DDBJ whole genome shotgun (WGS) entry which is preliminary data.</text>
</comment>
<evidence type="ECO:0000256" key="1">
    <source>
        <dbReference type="SAM" id="MobiDB-lite"/>
    </source>
</evidence>
<feature type="region of interest" description="Disordered" evidence="1">
    <location>
        <begin position="64"/>
        <end position="97"/>
    </location>
</feature>
<name>M0FSR0_9EURY</name>
<dbReference type="RefSeq" id="WP_008580987.1">
    <property type="nucleotide sequence ID" value="NZ_AOJO01000005.1"/>
</dbReference>
<sequence>MRSALVRALRGICSAVSLLAFGALFLAVESRVTDPTVLLGLAGVGTATLLTAVGPAGVRRLLGVGEPSANDSEDAGGAARDEGPEPGDAWLDETADDTPWTDRADRAAADSDPDWWVARLEPALDDAWNRWSDVALTVGLALLGAGSFALLAAYPGDDPPLGLALLGLFGLNGALMTVPFLFE</sequence>
<keyword evidence="2" id="KW-0472">Membrane</keyword>
<dbReference type="EMBL" id="AOJO01000005">
    <property type="protein sequence ID" value="ELZ61604.1"/>
    <property type="molecule type" value="Genomic_DNA"/>
</dbReference>
<dbReference type="STRING" id="1227481.C467_01186"/>
<organism evidence="3 4">
    <name type="scientific">Halorubrum hochstenium ATCC 700873</name>
    <dbReference type="NCBI Taxonomy" id="1227481"/>
    <lineage>
        <taxon>Archaea</taxon>
        <taxon>Methanobacteriati</taxon>
        <taxon>Methanobacteriota</taxon>
        <taxon>Stenosarchaea group</taxon>
        <taxon>Halobacteria</taxon>
        <taxon>Halobacteriales</taxon>
        <taxon>Haloferacaceae</taxon>
        <taxon>Halorubrum</taxon>
    </lineage>
</organism>
<accession>M0FSR0</accession>
<keyword evidence="4" id="KW-1185">Reference proteome</keyword>
<gene>
    <name evidence="3" type="ORF">C467_01186</name>
</gene>
<keyword evidence="2" id="KW-1133">Transmembrane helix</keyword>
<dbReference type="OrthoDB" id="218949at2157"/>
<reference evidence="3 4" key="1">
    <citation type="journal article" date="2014" name="PLoS Genet.">
        <title>Phylogenetically driven sequencing of extremely halophilic archaea reveals strategies for static and dynamic osmo-response.</title>
        <authorList>
            <person name="Becker E.A."/>
            <person name="Seitzer P.M."/>
            <person name="Tritt A."/>
            <person name="Larsen D."/>
            <person name="Krusor M."/>
            <person name="Yao A.I."/>
            <person name="Wu D."/>
            <person name="Madern D."/>
            <person name="Eisen J.A."/>
            <person name="Darling A.E."/>
            <person name="Facciotti M.T."/>
        </authorList>
    </citation>
    <scope>NUCLEOTIDE SEQUENCE [LARGE SCALE GENOMIC DNA]</scope>
    <source>
        <strain evidence="3 4">ATCC 700873</strain>
    </source>
</reference>
<evidence type="ECO:0000313" key="3">
    <source>
        <dbReference type="EMBL" id="ELZ61604.1"/>
    </source>
</evidence>
<feature type="transmembrane region" description="Helical" evidence="2">
    <location>
        <begin position="134"/>
        <end position="155"/>
    </location>
</feature>
<protein>
    <submittedName>
        <fullName evidence="3">Uncharacterized protein</fullName>
    </submittedName>
</protein>
<dbReference type="AlphaFoldDB" id="M0FSR0"/>
<feature type="transmembrane region" description="Helical" evidence="2">
    <location>
        <begin position="37"/>
        <end position="58"/>
    </location>
</feature>
<keyword evidence="2" id="KW-0812">Transmembrane</keyword>
<proteinExistence type="predicted"/>
<evidence type="ECO:0000256" key="2">
    <source>
        <dbReference type="SAM" id="Phobius"/>
    </source>
</evidence>
<evidence type="ECO:0000313" key="4">
    <source>
        <dbReference type="Proteomes" id="UP000011689"/>
    </source>
</evidence>
<dbReference type="Proteomes" id="UP000011689">
    <property type="component" value="Unassembled WGS sequence"/>
</dbReference>
<feature type="transmembrane region" description="Helical" evidence="2">
    <location>
        <begin position="161"/>
        <end position="182"/>
    </location>
</feature>